<dbReference type="Gene3D" id="2.60.120.10">
    <property type="entry name" value="Jelly Rolls"/>
    <property type="match status" value="1"/>
</dbReference>
<dbReference type="InterPro" id="IPR014710">
    <property type="entry name" value="RmlC-like_jellyroll"/>
</dbReference>
<evidence type="ECO:0000313" key="6">
    <source>
        <dbReference type="Proteomes" id="UP000198785"/>
    </source>
</evidence>
<proteinExistence type="predicted"/>
<keyword evidence="3" id="KW-0804">Transcription</keyword>
<dbReference type="SUPFAM" id="SSF46689">
    <property type="entry name" value="Homeodomain-like"/>
    <property type="match status" value="1"/>
</dbReference>
<dbReference type="STRING" id="683125.SAMN05660206_10222"/>
<dbReference type="Pfam" id="PF12833">
    <property type="entry name" value="HTH_18"/>
    <property type="match status" value="1"/>
</dbReference>
<dbReference type="PROSITE" id="PS01124">
    <property type="entry name" value="HTH_ARAC_FAMILY_2"/>
    <property type="match status" value="1"/>
</dbReference>
<keyword evidence="2 5" id="KW-0238">DNA-binding</keyword>
<dbReference type="SMART" id="SM00342">
    <property type="entry name" value="HTH_ARAC"/>
    <property type="match status" value="1"/>
</dbReference>
<evidence type="ECO:0000256" key="1">
    <source>
        <dbReference type="ARBA" id="ARBA00023015"/>
    </source>
</evidence>
<feature type="domain" description="HTH araC/xylS-type" evidence="4">
    <location>
        <begin position="177"/>
        <end position="277"/>
    </location>
</feature>
<dbReference type="RefSeq" id="WP_093363599.1">
    <property type="nucleotide sequence ID" value="NZ_FOZZ01000002.1"/>
</dbReference>
<evidence type="ECO:0000256" key="3">
    <source>
        <dbReference type="ARBA" id="ARBA00023163"/>
    </source>
</evidence>
<keyword evidence="1" id="KW-0805">Transcription regulation</keyword>
<gene>
    <name evidence="5" type="ORF">SAMN05660206_10222</name>
</gene>
<organism evidence="5 6">
    <name type="scientific">Sphingobacterium wenxiniae</name>
    <dbReference type="NCBI Taxonomy" id="683125"/>
    <lineage>
        <taxon>Bacteria</taxon>
        <taxon>Pseudomonadati</taxon>
        <taxon>Bacteroidota</taxon>
        <taxon>Sphingobacteriia</taxon>
        <taxon>Sphingobacteriales</taxon>
        <taxon>Sphingobacteriaceae</taxon>
        <taxon>Sphingobacterium</taxon>
    </lineage>
</organism>
<dbReference type="GO" id="GO:0043565">
    <property type="term" value="F:sequence-specific DNA binding"/>
    <property type="evidence" value="ECO:0007669"/>
    <property type="project" value="InterPro"/>
</dbReference>
<dbReference type="PANTHER" id="PTHR43280:SF2">
    <property type="entry name" value="HTH-TYPE TRANSCRIPTIONAL REGULATOR EXSA"/>
    <property type="match status" value="1"/>
</dbReference>
<dbReference type="SUPFAM" id="SSF51215">
    <property type="entry name" value="Regulatory protein AraC"/>
    <property type="match status" value="1"/>
</dbReference>
<dbReference type="InterPro" id="IPR037923">
    <property type="entry name" value="HTH-like"/>
</dbReference>
<dbReference type="Proteomes" id="UP000198785">
    <property type="component" value="Unassembled WGS sequence"/>
</dbReference>
<dbReference type="InterPro" id="IPR020449">
    <property type="entry name" value="Tscrpt_reg_AraC-type_HTH"/>
</dbReference>
<dbReference type="InterPro" id="IPR018060">
    <property type="entry name" value="HTH_AraC"/>
</dbReference>
<reference evidence="5 6" key="1">
    <citation type="submission" date="2016-10" db="EMBL/GenBank/DDBJ databases">
        <authorList>
            <person name="de Groot N.N."/>
        </authorList>
    </citation>
    <scope>NUCLEOTIDE SEQUENCE [LARGE SCALE GENOMIC DNA]</scope>
    <source>
        <strain evidence="5 6">DSM 22789</strain>
    </source>
</reference>
<protein>
    <submittedName>
        <fullName evidence="5">AraC-type DNA-binding protein</fullName>
    </submittedName>
</protein>
<dbReference type="InterPro" id="IPR003313">
    <property type="entry name" value="AraC-bd"/>
</dbReference>
<dbReference type="EMBL" id="FOZZ01000002">
    <property type="protein sequence ID" value="SFS45104.1"/>
    <property type="molecule type" value="Genomic_DNA"/>
</dbReference>
<dbReference type="Pfam" id="PF02311">
    <property type="entry name" value="AraC_binding"/>
    <property type="match status" value="1"/>
</dbReference>
<accession>A0A1I6PY40</accession>
<sequence length="288" mass="34104">MTKLKQFYPLEILDFEEASFHLTVHGQNYFELVYIYEGKGIHQINQNQLPYCSGDLFVISPEDEHNFKMDTKTRIICIKFTDDYFSGKEHWKFQDYMNNNPEGIMNNKILKEVKLEFSQEIHQILRHIIDNILLYNASYNVATSPVVFHQVLSVFGIIKETMQDMSLNGNDHLPEKEQLISYIHQHIYIPEKVKVKNIASHFNIAITYFSAYFKRNFEMNYRDYLNQYRLMLINKRLESGQFTMSQIAEEFGFNDESHFSHFYKNNVGINPSNYVSLVRLQTKLDTLG</sequence>
<keyword evidence="6" id="KW-1185">Reference proteome</keyword>
<evidence type="ECO:0000313" key="5">
    <source>
        <dbReference type="EMBL" id="SFS45104.1"/>
    </source>
</evidence>
<dbReference type="GO" id="GO:0003700">
    <property type="term" value="F:DNA-binding transcription factor activity"/>
    <property type="evidence" value="ECO:0007669"/>
    <property type="project" value="InterPro"/>
</dbReference>
<dbReference type="AlphaFoldDB" id="A0A1I6PY40"/>
<evidence type="ECO:0000256" key="2">
    <source>
        <dbReference type="ARBA" id="ARBA00023125"/>
    </source>
</evidence>
<name>A0A1I6PY40_9SPHI</name>
<dbReference type="PRINTS" id="PR00032">
    <property type="entry name" value="HTHARAC"/>
</dbReference>
<dbReference type="PANTHER" id="PTHR43280">
    <property type="entry name" value="ARAC-FAMILY TRANSCRIPTIONAL REGULATOR"/>
    <property type="match status" value="1"/>
</dbReference>
<dbReference type="Gene3D" id="1.10.10.60">
    <property type="entry name" value="Homeodomain-like"/>
    <property type="match status" value="2"/>
</dbReference>
<dbReference type="OrthoDB" id="636258at2"/>
<evidence type="ECO:0000259" key="4">
    <source>
        <dbReference type="PROSITE" id="PS01124"/>
    </source>
</evidence>
<dbReference type="InterPro" id="IPR009057">
    <property type="entry name" value="Homeodomain-like_sf"/>
</dbReference>